<sequence>MQRPPPDLPADVWSIVASFLPPEELGSLYGVNPALFDLSMKERYWRVCFNGDKRTMKWLRKNIVRKHVQGYVRTVEIKPWQIEERAAKKSFWWSLFRLLTRESDEWSKRAEEHRKQRKIAKAIKRISNAVKELPNVREYTVQCPEGDCHPALVHGLLPSLTNWKDSLVKLTLCVPPDSLLCLAAVELNQLERLELVFWSKAPESFQYHVIEPLAVFINNLCTTLESLSIVATRKATDVDLALLFKALGTFSHLSHFDLSMPFDGSSFSTTRPLLSFVDRHKGLRSLELSTKPAATRQSPTQPEHKEWIPRILNLLDSSFRNVQQVNVALRPLKAKSISDALIRFLSIHGHNLALLALTENAGLSLEEVQAILGATKHFYHLERLALNVQRVDEALFRLLATRFPRLKHLEIGFMYPPISLHSLREDLNKNREFYSEWGLKRIEISCKCCPGPMEALLKECIPSLEVVACSHPKSSST</sequence>
<evidence type="ECO:0000313" key="2">
    <source>
        <dbReference type="Proteomes" id="UP000054549"/>
    </source>
</evidence>
<dbReference type="SUPFAM" id="SSF81383">
    <property type="entry name" value="F-box domain"/>
    <property type="match status" value="1"/>
</dbReference>
<gene>
    <name evidence="1" type="ORF">M378DRAFT_162331</name>
</gene>
<dbReference type="STRING" id="946122.A0A0C2X8K7"/>
<evidence type="ECO:0000313" key="1">
    <source>
        <dbReference type="EMBL" id="KIL65083.1"/>
    </source>
</evidence>
<dbReference type="Proteomes" id="UP000054549">
    <property type="component" value="Unassembled WGS sequence"/>
</dbReference>
<dbReference type="SUPFAM" id="SSF52047">
    <property type="entry name" value="RNI-like"/>
    <property type="match status" value="1"/>
</dbReference>
<dbReference type="OrthoDB" id="2997904at2759"/>
<dbReference type="Gene3D" id="3.80.10.10">
    <property type="entry name" value="Ribonuclease Inhibitor"/>
    <property type="match status" value="2"/>
</dbReference>
<dbReference type="EMBL" id="KN818244">
    <property type="protein sequence ID" value="KIL65083.1"/>
    <property type="molecule type" value="Genomic_DNA"/>
</dbReference>
<reference evidence="1 2" key="1">
    <citation type="submission" date="2014-04" db="EMBL/GenBank/DDBJ databases">
        <title>Evolutionary Origins and Diversification of the Mycorrhizal Mutualists.</title>
        <authorList>
            <consortium name="DOE Joint Genome Institute"/>
            <consortium name="Mycorrhizal Genomics Consortium"/>
            <person name="Kohler A."/>
            <person name="Kuo A."/>
            <person name="Nagy L.G."/>
            <person name="Floudas D."/>
            <person name="Copeland A."/>
            <person name="Barry K.W."/>
            <person name="Cichocki N."/>
            <person name="Veneault-Fourrey C."/>
            <person name="LaButti K."/>
            <person name="Lindquist E.A."/>
            <person name="Lipzen A."/>
            <person name="Lundell T."/>
            <person name="Morin E."/>
            <person name="Murat C."/>
            <person name="Riley R."/>
            <person name="Ohm R."/>
            <person name="Sun H."/>
            <person name="Tunlid A."/>
            <person name="Henrissat B."/>
            <person name="Grigoriev I.V."/>
            <person name="Hibbett D.S."/>
            <person name="Martin F."/>
        </authorList>
    </citation>
    <scope>NUCLEOTIDE SEQUENCE [LARGE SCALE GENOMIC DNA]</scope>
    <source>
        <strain evidence="1 2">Koide BX008</strain>
    </source>
</reference>
<keyword evidence="2" id="KW-1185">Reference proteome</keyword>
<proteinExistence type="predicted"/>
<accession>A0A0C2X8K7</accession>
<dbReference type="InParanoid" id="A0A0C2X8K7"/>
<protein>
    <recommendedName>
        <fullName evidence="3">F-box domain-containing protein</fullName>
    </recommendedName>
</protein>
<dbReference type="InterPro" id="IPR036047">
    <property type="entry name" value="F-box-like_dom_sf"/>
</dbReference>
<organism evidence="1 2">
    <name type="scientific">Amanita muscaria (strain Koide BX008)</name>
    <dbReference type="NCBI Taxonomy" id="946122"/>
    <lineage>
        <taxon>Eukaryota</taxon>
        <taxon>Fungi</taxon>
        <taxon>Dikarya</taxon>
        <taxon>Basidiomycota</taxon>
        <taxon>Agaricomycotina</taxon>
        <taxon>Agaricomycetes</taxon>
        <taxon>Agaricomycetidae</taxon>
        <taxon>Agaricales</taxon>
        <taxon>Pluteineae</taxon>
        <taxon>Amanitaceae</taxon>
        <taxon>Amanita</taxon>
    </lineage>
</organism>
<dbReference type="AlphaFoldDB" id="A0A0C2X8K7"/>
<name>A0A0C2X8K7_AMAMK</name>
<dbReference type="InterPro" id="IPR032675">
    <property type="entry name" value="LRR_dom_sf"/>
</dbReference>
<evidence type="ECO:0008006" key="3">
    <source>
        <dbReference type="Google" id="ProtNLM"/>
    </source>
</evidence>
<dbReference type="HOGENOM" id="CLU_028894_3_0_1"/>